<evidence type="ECO:0000256" key="1">
    <source>
        <dbReference type="SAM" id="MobiDB-lite"/>
    </source>
</evidence>
<accession>K0RWP5</accession>
<dbReference type="Proteomes" id="UP000266841">
    <property type="component" value="Unassembled WGS sequence"/>
</dbReference>
<comment type="caution">
    <text evidence="3">The sequence shown here is derived from an EMBL/GenBank/DDBJ whole genome shotgun (WGS) entry which is preliminary data.</text>
</comment>
<name>K0RWP5_THAOC</name>
<reference evidence="3 4" key="1">
    <citation type="journal article" date="2012" name="Genome Biol.">
        <title>Genome and low-iron response of an oceanic diatom adapted to chronic iron limitation.</title>
        <authorList>
            <person name="Lommer M."/>
            <person name="Specht M."/>
            <person name="Roy A.S."/>
            <person name="Kraemer L."/>
            <person name="Andreson R."/>
            <person name="Gutowska M.A."/>
            <person name="Wolf J."/>
            <person name="Bergner S.V."/>
            <person name="Schilhabel M.B."/>
            <person name="Klostermeier U.C."/>
            <person name="Beiko R.G."/>
            <person name="Rosenstiel P."/>
            <person name="Hippler M."/>
            <person name="Laroche J."/>
        </authorList>
    </citation>
    <scope>NUCLEOTIDE SEQUENCE [LARGE SCALE GENOMIC DNA]</scope>
    <source>
        <strain evidence="3 4">CCMP1005</strain>
    </source>
</reference>
<proteinExistence type="predicted"/>
<feature type="transmembrane region" description="Helical" evidence="2">
    <location>
        <begin position="93"/>
        <end position="112"/>
    </location>
</feature>
<feature type="region of interest" description="Disordered" evidence="1">
    <location>
        <begin position="1"/>
        <end position="27"/>
    </location>
</feature>
<evidence type="ECO:0000313" key="4">
    <source>
        <dbReference type="Proteomes" id="UP000266841"/>
    </source>
</evidence>
<feature type="non-terminal residue" evidence="3">
    <location>
        <position position="255"/>
    </location>
</feature>
<evidence type="ECO:0000256" key="2">
    <source>
        <dbReference type="SAM" id="Phobius"/>
    </source>
</evidence>
<keyword evidence="2" id="KW-1133">Transmembrane helix</keyword>
<protein>
    <recommendedName>
        <fullName evidence="5">Transmembrane protein</fullName>
    </recommendedName>
</protein>
<dbReference type="EMBL" id="AGNL01030239">
    <property type="protein sequence ID" value="EJK56884.1"/>
    <property type="molecule type" value="Genomic_DNA"/>
</dbReference>
<keyword evidence="2" id="KW-0812">Transmembrane</keyword>
<dbReference type="eggNOG" id="KOG2766">
    <property type="taxonomic scope" value="Eukaryota"/>
</dbReference>
<feature type="transmembrane region" description="Helical" evidence="2">
    <location>
        <begin position="66"/>
        <end position="86"/>
    </location>
</feature>
<keyword evidence="2" id="KW-0472">Membrane</keyword>
<sequence length="255" mass="26783">MRSEPSSLPAVASPDLARQPQHWPRSSDDILESLASADLEPLHTTADEELSGGGDLDTVRSEISSLAGGGGGSLAVSAVGTIAAGVRQSIAHWRVLLFGQGIALSFALAGAASEELNGVCGVSIPLSQTSVVAVFLSAMGAVMHARSQRRKALRIDEHSLALHESSDSTQAAAVSGLYYNTRSMVVIFSLGRHSRRGALPHVPLVSLHVFHVHIPGDGTCCSERDGLQQVFIAQDVPICPRAGLCDLLRRIVVNT</sequence>
<dbReference type="AlphaFoldDB" id="K0RWP5"/>
<evidence type="ECO:0008006" key="5">
    <source>
        <dbReference type="Google" id="ProtNLM"/>
    </source>
</evidence>
<keyword evidence="4" id="KW-1185">Reference proteome</keyword>
<feature type="transmembrane region" description="Helical" evidence="2">
    <location>
        <begin position="124"/>
        <end position="145"/>
    </location>
</feature>
<gene>
    <name evidence="3" type="ORF">THAOC_23138</name>
</gene>
<evidence type="ECO:0000313" key="3">
    <source>
        <dbReference type="EMBL" id="EJK56884.1"/>
    </source>
</evidence>
<organism evidence="3 4">
    <name type="scientific">Thalassiosira oceanica</name>
    <name type="common">Marine diatom</name>
    <dbReference type="NCBI Taxonomy" id="159749"/>
    <lineage>
        <taxon>Eukaryota</taxon>
        <taxon>Sar</taxon>
        <taxon>Stramenopiles</taxon>
        <taxon>Ochrophyta</taxon>
        <taxon>Bacillariophyta</taxon>
        <taxon>Coscinodiscophyceae</taxon>
        <taxon>Thalassiosirophycidae</taxon>
        <taxon>Thalassiosirales</taxon>
        <taxon>Thalassiosiraceae</taxon>
        <taxon>Thalassiosira</taxon>
    </lineage>
</organism>